<feature type="region of interest" description="Disordered" evidence="6">
    <location>
        <begin position="1373"/>
        <end position="1445"/>
    </location>
</feature>
<feature type="compositionally biased region" description="Polar residues" evidence="6">
    <location>
        <begin position="242"/>
        <end position="253"/>
    </location>
</feature>
<keyword evidence="3" id="KW-0862">Zinc</keyword>
<dbReference type="PANTHER" id="PTHR15073">
    <property type="entry name" value="MICROTUBULE-ASSOCIATED PROTEIN"/>
    <property type="match status" value="1"/>
</dbReference>
<dbReference type="SMART" id="SM00064">
    <property type="entry name" value="FYVE"/>
    <property type="match status" value="1"/>
</dbReference>
<feature type="region of interest" description="Disordered" evidence="6">
    <location>
        <begin position="1028"/>
        <end position="1088"/>
    </location>
</feature>
<feature type="compositionally biased region" description="Basic and acidic residues" evidence="6">
    <location>
        <begin position="1373"/>
        <end position="1385"/>
    </location>
</feature>
<dbReference type="EMBL" id="JAHRHY010000001">
    <property type="protein sequence ID" value="KAG9073318.1"/>
    <property type="molecule type" value="Genomic_DNA"/>
</dbReference>
<keyword evidence="4" id="KW-0175">Coiled coil</keyword>
<feature type="region of interest" description="Disordered" evidence="6">
    <location>
        <begin position="1145"/>
        <end position="1180"/>
    </location>
</feature>
<feature type="compositionally biased region" description="Basic and acidic residues" evidence="6">
    <location>
        <begin position="1157"/>
        <end position="1180"/>
    </location>
</feature>
<evidence type="ECO:0000256" key="6">
    <source>
        <dbReference type="SAM" id="MobiDB-lite"/>
    </source>
</evidence>
<dbReference type="PROSITE" id="PS50178">
    <property type="entry name" value="ZF_FYVE"/>
    <property type="match status" value="1"/>
</dbReference>
<reference evidence="8" key="1">
    <citation type="submission" date="2021-06" db="EMBL/GenBank/DDBJ databases">
        <title>Genome Sequence of Mortierella hyaline Strain SCG-10, a Cold-Adapted, Nitrate-Reducing Fungus Isolated from Soil in Minnesota, USA.</title>
        <authorList>
            <person name="Aldossari N."/>
        </authorList>
    </citation>
    <scope>NUCLEOTIDE SEQUENCE</scope>
    <source>
        <strain evidence="8">SCG-10</strain>
    </source>
</reference>
<proteinExistence type="predicted"/>
<feature type="compositionally biased region" description="Basic and acidic residues" evidence="6">
    <location>
        <begin position="1197"/>
        <end position="1208"/>
    </location>
</feature>
<feature type="domain" description="FYVE-type" evidence="7">
    <location>
        <begin position="302"/>
        <end position="362"/>
    </location>
</feature>
<dbReference type="PANTHER" id="PTHR15073:SF1">
    <property type="entry name" value="RETICULOCYTE-BINDING PROTEIN HOMOLOG 2A"/>
    <property type="match status" value="1"/>
</dbReference>
<feature type="region of interest" description="Disordered" evidence="6">
    <location>
        <begin position="1197"/>
        <end position="1230"/>
    </location>
</feature>
<keyword evidence="9" id="KW-1185">Reference proteome</keyword>
<sequence>MPASRPQQQPNDKQAKTTTTKNQHQQSQEAIVSSPFNSPAISHVDRFVSSPPPAPASSSAARPRVPPPLISRGSNSSSSSSNRSHATDISYSNNNVNKDSGENVPSVAAGTAASHQIRLLNSSSTSSSSLASSFVGKNVGLSSPTLHHNQQEEQNSQQQQQEQQNNQQRQSSSQMTALAEARLFAQQLHQQQQQHQLQQLQQQQLGNNSLTQSGLQINYSNHNNNHNNYNYAGSNNGDSRRSSMTGARSTAGSVMSGRLSTLGGGVGGGTSPVLGGGVIHFSGGDEPTEQTLLLARPYWVPDQDAAACRICAKGFNAVRRKHHCRQCGHVLCYDCCSRSIALPQLGYTKAVRVCNDCFEVAYLVAYCLSDDLGPSTQIHGARGIYELIAANDEKALDSVLDHGGLDAMIYLCSMVHGYELHSLATSALAALAEHQPIQSVIVSKRAMPKLFYLVAAYAQHIVTSPPRPPSPPMLLTRMASTASLHTKSVRRIETVAVVLMNITHIVFQMVPDKLLAKQMVMEGAMDGLMLLCVYFPAGVRSRAMENAIRSLAAGARPDDTDVGGIDVVEDHQSGSSGRIQDEDEQQRQEETTLVSMDDRFHTRLESMQGLAARCISVMASDVSNQAFIVDDPERIDRLVQLLYSNNGDVVKYASKTMAYLSLRNDRFKPDIVKGSGATALLTVIRSATLVGGAVGVDGITDDGNTLSEAVSHACCALANLATNTESQEILMSQMDLLYTSCAVVGLFPHQHEIERHVARLIANLALYDQNKLSLLTEYNSHSDNNSGSFEHPSSPQTHPHRYSSPPPPPRRAKGNVIPTLLRIGALTLERSRHEDDQESDSSAYQQGQYGIQDAIDFMNDDGHSAKSAQQHKGDPGYLTPNDSVSEADLSSGHHDHEGDTSSASAAAADSNAEDILKWVTIAGTEDVQRHIIRAIDNLMTSVMDDPASNQSFKVFSRIKPTIGLIKTIQLVNQDEDTQRRATHVLSTLIEQQQIHAETITALSGKGQKQPQVEDETRLAAEARMEGIVDQQQLVDQERMERERADQEYAENERLEKERLEQERVEQQRLAEERAEQERATAAAAAEAAEKERLELEKILEKERAEQERLEKERLEKERHEQERLEQERLEQERLEQQCLEKERVEKEYASTAAAAAAEKERIEQERAEKMRAKQERLEKERLENERLEQERLEQLQLEKERAEQEKAEKRRLRKERREAEAERERVENERLEAERKDRLEKRRLKAKRLEKERLETELLEKERLDAERIEQERLEEERLEADRLEKKRLEAERFEAERIEEEERLEAERVEQECLEQERIKAEEERLEAECVEQERLEQERIKAEEEEEMKRLEKKRAEKERIVRERVEQARQEKKRLEQERIEQEQAAQIKAETVVETEADIEEPTTPLSKSSSTFEDLTNATSQDEGPKASEKSKKKKKRSFK</sequence>
<feature type="region of interest" description="Disordered" evidence="6">
    <location>
        <begin position="778"/>
        <end position="816"/>
    </location>
</feature>
<comment type="caution">
    <text evidence="8">The sequence shown here is derived from an EMBL/GenBank/DDBJ whole genome shotgun (WGS) entry which is preliminary data.</text>
</comment>
<feature type="compositionally biased region" description="Basic residues" evidence="6">
    <location>
        <begin position="1436"/>
        <end position="1445"/>
    </location>
</feature>
<feature type="compositionally biased region" description="Polar residues" evidence="6">
    <location>
        <begin position="778"/>
        <end position="797"/>
    </location>
</feature>
<dbReference type="Gene3D" id="3.30.40.10">
    <property type="entry name" value="Zinc/RING finger domain, C3HC4 (zinc finger)"/>
    <property type="match status" value="1"/>
</dbReference>
<feature type="region of interest" description="Disordered" evidence="6">
    <location>
        <begin position="139"/>
        <end position="176"/>
    </location>
</feature>
<evidence type="ECO:0000256" key="4">
    <source>
        <dbReference type="ARBA" id="ARBA00023054"/>
    </source>
</evidence>
<accession>A0A9P7Y713</accession>
<dbReference type="InterPro" id="IPR016024">
    <property type="entry name" value="ARM-type_fold"/>
</dbReference>
<dbReference type="SUPFAM" id="SSF48371">
    <property type="entry name" value="ARM repeat"/>
    <property type="match status" value="1"/>
</dbReference>
<keyword evidence="1" id="KW-0479">Metal-binding</keyword>
<dbReference type="GO" id="GO:0008270">
    <property type="term" value="F:zinc ion binding"/>
    <property type="evidence" value="ECO:0007669"/>
    <property type="project" value="UniProtKB-KW"/>
</dbReference>
<evidence type="ECO:0000256" key="1">
    <source>
        <dbReference type="ARBA" id="ARBA00022723"/>
    </source>
</evidence>
<feature type="compositionally biased region" description="Low complexity" evidence="6">
    <location>
        <begin position="71"/>
        <end position="84"/>
    </location>
</feature>
<evidence type="ECO:0000256" key="2">
    <source>
        <dbReference type="ARBA" id="ARBA00022771"/>
    </source>
</evidence>
<dbReference type="InterPro" id="IPR000306">
    <property type="entry name" value="Znf_FYVE"/>
</dbReference>
<evidence type="ECO:0000259" key="7">
    <source>
        <dbReference type="PROSITE" id="PS50178"/>
    </source>
</evidence>
<feature type="region of interest" description="Disordered" evidence="6">
    <location>
        <begin position="1106"/>
        <end position="1129"/>
    </location>
</feature>
<evidence type="ECO:0000256" key="3">
    <source>
        <dbReference type="ARBA" id="ARBA00022833"/>
    </source>
</evidence>
<feature type="compositionally biased region" description="Low complexity" evidence="6">
    <location>
        <begin position="218"/>
        <end position="237"/>
    </location>
</feature>
<feature type="region of interest" description="Disordered" evidence="6">
    <location>
        <begin position="858"/>
        <end position="907"/>
    </location>
</feature>
<dbReference type="InterPro" id="IPR011989">
    <property type="entry name" value="ARM-like"/>
</dbReference>
<feature type="compositionally biased region" description="Polar residues" evidence="6">
    <location>
        <begin position="87"/>
        <end position="98"/>
    </location>
</feature>
<dbReference type="OrthoDB" id="660555at2759"/>
<feature type="region of interest" description="Disordered" evidence="6">
    <location>
        <begin position="214"/>
        <end position="254"/>
    </location>
</feature>
<keyword evidence="2 5" id="KW-0863">Zinc-finger</keyword>
<feature type="compositionally biased region" description="Polar residues" evidence="6">
    <location>
        <begin position="1"/>
        <end position="40"/>
    </location>
</feature>
<feature type="compositionally biased region" description="Low complexity" evidence="6">
    <location>
        <begin position="152"/>
        <end position="174"/>
    </location>
</feature>
<feature type="region of interest" description="Disordered" evidence="6">
    <location>
        <begin position="1"/>
        <end position="109"/>
    </location>
</feature>
<protein>
    <recommendedName>
        <fullName evidence="7">FYVE-type domain-containing protein</fullName>
    </recommendedName>
</protein>
<organism evidence="8 9">
    <name type="scientific">Linnemannia hyalina</name>
    <dbReference type="NCBI Taxonomy" id="64524"/>
    <lineage>
        <taxon>Eukaryota</taxon>
        <taxon>Fungi</taxon>
        <taxon>Fungi incertae sedis</taxon>
        <taxon>Mucoromycota</taxon>
        <taxon>Mortierellomycotina</taxon>
        <taxon>Mortierellomycetes</taxon>
        <taxon>Mortierellales</taxon>
        <taxon>Mortierellaceae</taxon>
        <taxon>Linnemannia</taxon>
    </lineage>
</organism>
<feature type="compositionally biased region" description="Basic and acidic residues" evidence="6">
    <location>
        <begin position="1035"/>
        <end position="1078"/>
    </location>
</feature>
<dbReference type="InterPro" id="IPR011011">
    <property type="entry name" value="Znf_FYVE_PHD"/>
</dbReference>
<dbReference type="Gene3D" id="1.25.10.10">
    <property type="entry name" value="Leucine-rich Repeat Variant"/>
    <property type="match status" value="1"/>
</dbReference>
<name>A0A9P7Y713_9FUNG</name>
<evidence type="ECO:0000313" key="8">
    <source>
        <dbReference type="EMBL" id="KAG9073318.1"/>
    </source>
</evidence>
<dbReference type="InterPro" id="IPR013083">
    <property type="entry name" value="Znf_RING/FYVE/PHD"/>
</dbReference>
<feature type="compositionally biased region" description="Polar residues" evidence="6">
    <location>
        <begin position="1408"/>
        <end position="1427"/>
    </location>
</feature>
<evidence type="ECO:0000313" key="9">
    <source>
        <dbReference type="Proteomes" id="UP000707451"/>
    </source>
</evidence>
<feature type="compositionally biased region" description="Basic and acidic residues" evidence="6">
    <location>
        <begin position="1215"/>
        <end position="1230"/>
    </location>
</feature>
<feature type="region of interest" description="Disordered" evidence="6">
    <location>
        <begin position="560"/>
        <end position="590"/>
    </location>
</feature>
<dbReference type="SUPFAM" id="SSF57903">
    <property type="entry name" value="FYVE/PHD zinc finger"/>
    <property type="match status" value="1"/>
</dbReference>
<evidence type="ECO:0000256" key="5">
    <source>
        <dbReference type="PROSITE-ProRule" id="PRU00091"/>
    </source>
</evidence>
<dbReference type="Pfam" id="PF01363">
    <property type="entry name" value="FYVE"/>
    <property type="match status" value="1"/>
</dbReference>
<dbReference type="Proteomes" id="UP000707451">
    <property type="component" value="Unassembled WGS sequence"/>
</dbReference>
<dbReference type="InterPro" id="IPR051483">
    <property type="entry name" value="MAP7_domain-containing"/>
</dbReference>
<dbReference type="InterPro" id="IPR017455">
    <property type="entry name" value="Znf_FYVE-rel"/>
</dbReference>
<gene>
    <name evidence="8" type="ORF">KI688_001110</name>
</gene>